<proteinExistence type="predicted"/>
<keyword evidence="2" id="KW-1185">Reference proteome</keyword>
<protein>
    <recommendedName>
        <fullName evidence="3">DUF1631 domain-containing protein</fullName>
    </recommendedName>
</protein>
<sequence length="758" mass="85069">MNDSSLGNARGRAVIDRMKDPVGQKLSGLLVHMLDQVDDALFELADRAVAGDQTIYFDAMREIRIRRKGLHTRFNQEVDQYFHLMTREPQVSETEVAAELDSLSLVKEDEMEEQLALTGMVERVVKISTNSMTVLDQRTAWLCSCSPDDCRSLSPKVIAEAFFESSRILELPIKARIVLYKLFEKHVMLQLPEFYHWLNQWLEQAGVLPDLTIDSMRKEAWQRRNAAVQASVQNTVNSAGQPLPELAEQAIIGGEMPPQQNMQPVMQQGQHNIMPAVQQLMASYRQGQGVNEPMPPQQAQIIPRDMLLNELTGLQTSQQMIAVQPSQLKEVIQNQIANNMPSANIGRFESDAIDLISMMFEFILSDSLLPDPIKSQVSRLQIPVVKAVIADPGFFSQHGHVSKKLINTMAHAGVGWHDDERGKRLLSFMTKQVDNILQRYQQDAGVFELAELELTDYLQNDQRRTELLEKRIREAEEGKARNQQAVEKNDKILKPLLSGALAEPVAKLLHHWQQVLKIDWLKHGDDPGGIWDKNCQEAALLSGLGKGLPINAGELGRLAEALKQGFMRNGLDEPEVRRLLKQIQQPLQIPQQACSANEALYQPADETTGLAADVIPQADLDEQVEDQSSQALLTEPAPMEQFIATSSAQGAEQAVSNAPVEPDMSSWLSMVDSFCRGQWFEWQDQDNKLRCKLAAVIGSSGRYIFVDRNGMKVRDNNRDELAQALQAQQLRLLDDAAMFDRALEAVIVNLREVGEKIG</sequence>
<evidence type="ECO:0000313" key="1">
    <source>
        <dbReference type="EMBL" id="PVZ71957.1"/>
    </source>
</evidence>
<organism evidence="1 2">
    <name type="scientific">Pelagibaculum spongiae</name>
    <dbReference type="NCBI Taxonomy" id="2080658"/>
    <lineage>
        <taxon>Bacteria</taxon>
        <taxon>Pseudomonadati</taxon>
        <taxon>Pseudomonadota</taxon>
        <taxon>Gammaproteobacteria</taxon>
        <taxon>Oceanospirillales</taxon>
        <taxon>Pelagibaculum</taxon>
    </lineage>
</organism>
<evidence type="ECO:0000313" key="2">
    <source>
        <dbReference type="Proteomes" id="UP000244906"/>
    </source>
</evidence>
<reference evidence="1 2" key="1">
    <citation type="submission" date="2018-04" db="EMBL/GenBank/DDBJ databases">
        <title>Thalassorhabdus spongiae gen. nov., sp. nov., isolated from a marine sponge in South-West Iceland.</title>
        <authorList>
            <person name="Knobloch S."/>
            <person name="Daussin A."/>
            <person name="Johannsson R."/>
            <person name="Marteinsson V.T."/>
        </authorList>
    </citation>
    <scope>NUCLEOTIDE SEQUENCE [LARGE SCALE GENOMIC DNA]</scope>
    <source>
        <strain evidence="1 2">Hp12</strain>
    </source>
</reference>
<dbReference type="Pfam" id="PF07793">
    <property type="entry name" value="DUF1631"/>
    <property type="match status" value="1"/>
</dbReference>
<dbReference type="EMBL" id="QDDL01000001">
    <property type="protein sequence ID" value="PVZ71957.1"/>
    <property type="molecule type" value="Genomic_DNA"/>
</dbReference>
<dbReference type="RefSeq" id="WP_116685546.1">
    <property type="nucleotide sequence ID" value="NZ_CAWNYD010000001.1"/>
</dbReference>
<gene>
    <name evidence="1" type="ORF">DC094_02740</name>
</gene>
<dbReference type="Proteomes" id="UP000244906">
    <property type="component" value="Unassembled WGS sequence"/>
</dbReference>
<dbReference type="AlphaFoldDB" id="A0A2V1H441"/>
<comment type="caution">
    <text evidence="1">The sequence shown here is derived from an EMBL/GenBank/DDBJ whole genome shotgun (WGS) entry which is preliminary data.</text>
</comment>
<accession>A0A2V1H441</accession>
<dbReference type="InterPro" id="IPR012434">
    <property type="entry name" value="DUF1631"/>
</dbReference>
<evidence type="ECO:0008006" key="3">
    <source>
        <dbReference type="Google" id="ProtNLM"/>
    </source>
</evidence>
<name>A0A2V1H441_9GAMM</name>
<dbReference type="OrthoDB" id="6188167at2"/>